<accession>A0A9D2G2Q3</accession>
<evidence type="ECO:0000313" key="1">
    <source>
        <dbReference type="EMBL" id="HIZ71989.1"/>
    </source>
</evidence>
<reference evidence="1" key="2">
    <citation type="submission" date="2021-04" db="EMBL/GenBank/DDBJ databases">
        <authorList>
            <person name="Gilroy R."/>
        </authorList>
    </citation>
    <scope>NUCLEOTIDE SEQUENCE</scope>
    <source>
        <strain evidence="1">ChiW7-2402</strain>
    </source>
</reference>
<sequence>MNFTKKELQAAIRNLAKDGKIFSNESQFQLDLAWELKKQGFHVELEVLSVTQSAAKNLSKDERKKAYTDVIVKDEDGYIAIELKYKTPQTDAIMYYDMNGAATYLFSQGAENIGSYLYWKDVERLEKLVEGSIPLNFDKDKKVIRGYAVLLTNSKKYWDKGKYKNFATNMAHEFYLYQGKKVHNQKLCYNIALNGAGTHIGGFKKAVSYARVDTPQKSDIYFPGKKAKDHYPIELKGNYTCIWEPYLNGLTCNLLNGKVESEGDEFKYLILEINMSQGQTP</sequence>
<name>A0A9D2G2Q3_9FIRM</name>
<dbReference type="EMBL" id="DXBB01000005">
    <property type="protein sequence ID" value="HIZ71989.1"/>
    <property type="molecule type" value="Genomic_DNA"/>
</dbReference>
<dbReference type="Proteomes" id="UP000824102">
    <property type="component" value="Unassembled WGS sequence"/>
</dbReference>
<gene>
    <name evidence="1" type="ORF">H9964_00230</name>
</gene>
<organism evidence="1 2">
    <name type="scientific">Candidatus Gallimonas intestinavium</name>
    <dbReference type="NCBI Taxonomy" id="2838603"/>
    <lineage>
        <taxon>Bacteria</taxon>
        <taxon>Bacillati</taxon>
        <taxon>Bacillota</taxon>
        <taxon>Clostridia</taxon>
        <taxon>Candidatus Gallimonas</taxon>
    </lineage>
</organism>
<protein>
    <submittedName>
        <fullName evidence="1">Uncharacterized protein</fullName>
    </submittedName>
</protein>
<proteinExistence type="predicted"/>
<evidence type="ECO:0000313" key="2">
    <source>
        <dbReference type="Proteomes" id="UP000824102"/>
    </source>
</evidence>
<dbReference type="AlphaFoldDB" id="A0A9D2G2Q3"/>
<comment type="caution">
    <text evidence="1">The sequence shown here is derived from an EMBL/GenBank/DDBJ whole genome shotgun (WGS) entry which is preliminary data.</text>
</comment>
<reference evidence="1" key="1">
    <citation type="journal article" date="2021" name="PeerJ">
        <title>Extensive microbial diversity within the chicken gut microbiome revealed by metagenomics and culture.</title>
        <authorList>
            <person name="Gilroy R."/>
            <person name="Ravi A."/>
            <person name="Getino M."/>
            <person name="Pursley I."/>
            <person name="Horton D.L."/>
            <person name="Alikhan N.F."/>
            <person name="Baker D."/>
            <person name="Gharbi K."/>
            <person name="Hall N."/>
            <person name="Watson M."/>
            <person name="Adriaenssens E.M."/>
            <person name="Foster-Nyarko E."/>
            <person name="Jarju S."/>
            <person name="Secka A."/>
            <person name="Antonio M."/>
            <person name="Oren A."/>
            <person name="Chaudhuri R.R."/>
            <person name="La Ragione R."/>
            <person name="Hildebrand F."/>
            <person name="Pallen M.J."/>
        </authorList>
    </citation>
    <scope>NUCLEOTIDE SEQUENCE</scope>
    <source>
        <strain evidence="1">ChiW7-2402</strain>
    </source>
</reference>